<dbReference type="EMBL" id="CABWMC010000002">
    <property type="protein sequence ID" value="VXB14705.1"/>
    <property type="molecule type" value="Genomic_DNA"/>
</dbReference>
<dbReference type="AlphaFoldDB" id="A0A653NB16"/>
<dbReference type="Proteomes" id="UP000437562">
    <property type="component" value="Unassembled WGS sequence"/>
</dbReference>
<protein>
    <submittedName>
        <fullName evidence="1">Uncharacterized protein</fullName>
    </submittedName>
</protein>
<name>A0A653NB16_BACMY</name>
<accession>A0A653NB16</accession>
<organism evidence="1 2">
    <name type="scientific">Bacillus mycoides</name>
    <dbReference type="NCBI Taxonomy" id="1405"/>
    <lineage>
        <taxon>Bacteria</taxon>
        <taxon>Bacillati</taxon>
        <taxon>Bacillota</taxon>
        <taxon>Bacilli</taxon>
        <taxon>Bacillales</taxon>
        <taxon>Bacillaceae</taxon>
        <taxon>Bacillus</taxon>
        <taxon>Bacillus cereus group</taxon>
    </lineage>
</organism>
<evidence type="ECO:0000313" key="1">
    <source>
        <dbReference type="EMBL" id="VXB14705.1"/>
    </source>
</evidence>
<evidence type="ECO:0000313" key="2">
    <source>
        <dbReference type="Proteomes" id="UP000437562"/>
    </source>
</evidence>
<sequence>MSTFTFFTLSPESYMDLKNRQHIILENLRKSQFIHLKYMNIPLYT</sequence>
<proteinExistence type="predicted"/>
<reference evidence="1 2" key="1">
    <citation type="submission" date="2019-10" db="EMBL/GenBank/DDBJ databases">
        <authorList>
            <person name="Karimi E."/>
        </authorList>
    </citation>
    <scope>NUCLEOTIDE SEQUENCE [LARGE SCALE GENOMIC DNA]</scope>
    <source>
        <strain evidence="1">Bacillus sp. 71</strain>
    </source>
</reference>
<gene>
    <name evidence="1" type="ORF">BACI71_100266</name>
</gene>